<dbReference type="SUPFAM" id="SSF52172">
    <property type="entry name" value="CheY-like"/>
    <property type="match status" value="1"/>
</dbReference>
<comment type="caution">
    <text evidence="4">The sequence shown here is derived from an EMBL/GenBank/DDBJ whole genome shotgun (WGS) entry which is preliminary data.</text>
</comment>
<evidence type="ECO:0000313" key="5">
    <source>
        <dbReference type="EMBL" id="CAL1161067.1"/>
    </source>
</evidence>
<proteinExistence type="predicted"/>
<dbReference type="EMBL" id="CAMXCT010004110">
    <property type="protein sequence ID" value="CAI4007692.1"/>
    <property type="molecule type" value="Genomic_DNA"/>
</dbReference>
<organism evidence="4">
    <name type="scientific">Cladocopium goreaui</name>
    <dbReference type="NCBI Taxonomy" id="2562237"/>
    <lineage>
        <taxon>Eukaryota</taxon>
        <taxon>Sar</taxon>
        <taxon>Alveolata</taxon>
        <taxon>Dinophyceae</taxon>
        <taxon>Suessiales</taxon>
        <taxon>Symbiodiniaceae</taxon>
        <taxon>Cladocopium</taxon>
    </lineage>
</organism>
<dbReference type="InterPro" id="IPR001789">
    <property type="entry name" value="Sig_transdc_resp-reg_receiver"/>
</dbReference>
<dbReference type="GO" id="GO:0000160">
    <property type="term" value="P:phosphorelay signal transduction system"/>
    <property type="evidence" value="ECO:0007669"/>
    <property type="project" value="InterPro"/>
</dbReference>
<reference evidence="5" key="2">
    <citation type="submission" date="2024-04" db="EMBL/GenBank/DDBJ databases">
        <authorList>
            <person name="Chen Y."/>
            <person name="Shah S."/>
            <person name="Dougan E. K."/>
            <person name="Thang M."/>
            <person name="Chan C."/>
        </authorList>
    </citation>
    <scope>NUCLEOTIDE SEQUENCE [LARGE SCALE GENOMIC DNA]</scope>
</reference>
<gene>
    <name evidence="4" type="ORF">C1SCF055_LOCUS33229</name>
</gene>
<dbReference type="InterPro" id="IPR011006">
    <property type="entry name" value="CheY-like_superfamily"/>
</dbReference>
<sequence>MSLLLESEAQFTARAREIGLSNETVQAVKDAGANTLSTLAFAVGQPGQPIATQEADNFLRAALGRDPTLAESNGIRRLAFEAQTLLVASLRQVVEHRDDGAPKRIGAAEREAERERERERETRMNAIRAELGGLCIADEYEPSHLLLEKACQIQESNTLKYIDPASCTSRSQEVQGSTKTKELAFEGYSKPSLHQVMLCDKAAFTRLGASMGAVRQLPDGSYPLGLKLLELRSDPSIALYLAPLVRAQSSQGPVQRPSPYNQGPKPNSAANNEKKRKGKGKKGKSPPMPAELWNKWHRTGSGDKELLYHWLESDLLAWAHNAPVCGTCSRARQIRNGGPRPFKGQEVYATSLEAEYPRRFCIALVQCIWRQLQRQGMTLMPVNHSFEEAAQHRLDWCKRWLHRAAELGAAEKEAAGCRHPATAKKRLKLTREILESLNYEDVDVLQLLEKGSTLAGEIDSSSMFQPSFKPCITTVQQLESHAEMRNRLVMRMTRSSGDKALDEAVLKETRDEIACGWADGPWSLDDLEYGSTISRRFPLQQGKKATTFSELCCAPGVAFNLNMSCQGTLEIRNTESRIADLIQQIRGFLEAGTLNRHDTLKLRGRLGFADGYLHGRLGALILKRLIDHAYGSNPQSDDELQHLLLLMIERLETAGPKTVNAVSFTEWLVFTDAAYEKDTKSGGLGAVLVDTTGQCRAWFSVKLEEDMMKLFEENRMVLAQQRLAIVVCSFYLVKGGVRWEVIKIGACRALPGRNYDCDEENHHVGGFGGNGDHRGRVAVVVWPSSSARALNSEQIKYNLCTFDTGVRTPMVGLDGAGRARRFSAIIHNDNARSQVVAVFDEWGLGYADGMPSQDSQPKLLISEKAITVVDGGKATEVPRSSQKADSTDLALRINQFLTLRHKGRTMLDFQCEGVNHTFTIGEMHGDEVSGMSLASAKHTLCAQSAQQLQEATEKLETVCGLERTLKVDLSQRDLRDTTTLKVESLPTLKTNASAASLSHPLDLDLQWDTEFRLKKLLAKAHPQCPGQAGWKISRFSGKCTEERLANAKPTVNAPKSISQVSQLKLPDLIAENATSNTLLVVVCLAAYAKEQSNYARLLAEKAHAALWHKFCSKGSGPLPVKLVAVELSEAGGFSDQYGVKEVPFCMMFLGGQQVYAKRIHGIRMAPRDAAGAKPKVLLVEENPAIQLKLERNLRRNGYGSDLAMDSSQAIRFASQPEGYGVLLISALLPLGTLQSVVQAIKRQQSAAVVLAFDGTLLLGEDLEQRKQFLEECNYVFPYNPSYTGLAAILARFDVTHVDKGLACVPCTSHKKDFLDDVLGVLEKGAASVGDKSST</sequence>
<reference evidence="4" key="1">
    <citation type="submission" date="2022-10" db="EMBL/GenBank/DDBJ databases">
        <authorList>
            <person name="Chen Y."/>
            <person name="Dougan E. K."/>
            <person name="Chan C."/>
            <person name="Rhodes N."/>
            <person name="Thang M."/>
        </authorList>
    </citation>
    <scope>NUCLEOTIDE SEQUENCE</scope>
</reference>
<evidence type="ECO:0000313" key="7">
    <source>
        <dbReference type="Proteomes" id="UP001152797"/>
    </source>
</evidence>
<dbReference type="EMBL" id="CAMXCT020004110">
    <property type="protein sequence ID" value="CAL1161067.1"/>
    <property type="molecule type" value="Genomic_DNA"/>
</dbReference>
<evidence type="ECO:0000256" key="1">
    <source>
        <dbReference type="PROSITE-ProRule" id="PRU00169"/>
    </source>
</evidence>
<dbReference type="Gene3D" id="3.40.50.2300">
    <property type="match status" value="1"/>
</dbReference>
<dbReference type="PROSITE" id="PS50110">
    <property type="entry name" value="RESPONSE_REGULATORY"/>
    <property type="match status" value="1"/>
</dbReference>
<feature type="compositionally biased region" description="Basic residues" evidence="2">
    <location>
        <begin position="274"/>
        <end position="284"/>
    </location>
</feature>
<accession>A0A9P1GEF4</accession>
<dbReference type="EMBL" id="CAMXCT030004110">
    <property type="protein sequence ID" value="CAL4795004.1"/>
    <property type="molecule type" value="Genomic_DNA"/>
</dbReference>
<name>A0A9P1GEF4_9DINO</name>
<feature type="domain" description="Response regulatory" evidence="3">
    <location>
        <begin position="1175"/>
        <end position="1321"/>
    </location>
</feature>
<evidence type="ECO:0000313" key="6">
    <source>
        <dbReference type="EMBL" id="CAL4795004.1"/>
    </source>
</evidence>
<evidence type="ECO:0000256" key="2">
    <source>
        <dbReference type="SAM" id="MobiDB-lite"/>
    </source>
</evidence>
<evidence type="ECO:0000313" key="4">
    <source>
        <dbReference type="EMBL" id="CAI4007692.1"/>
    </source>
</evidence>
<keyword evidence="7" id="KW-1185">Reference proteome</keyword>
<feature type="region of interest" description="Disordered" evidence="2">
    <location>
        <begin position="248"/>
        <end position="294"/>
    </location>
</feature>
<feature type="compositionally biased region" description="Polar residues" evidence="2">
    <location>
        <begin position="248"/>
        <end position="271"/>
    </location>
</feature>
<dbReference type="OrthoDB" id="10506514at2759"/>
<comment type="caution">
    <text evidence="1">Lacks conserved residue(s) required for the propagation of feature annotation.</text>
</comment>
<protein>
    <submittedName>
        <fullName evidence="6">Response regulatory domain-containing protein</fullName>
    </submittedName>
</protein>
<dbReference type="Proteomes" id="UP001152797">
    <property type="component" value="Unassembled WGS sequence"/>
</dbReference>
<evidence type="ECO:0000259" key="3">
    <source>
        <dbReference type="PROSITE" id="PS50110"/>
    </source>
</evidence>